<feature type="domain" description="Mab-21-like HhH/H2TH-like" evidence="13">
    <location>
        <begin position="241"/>
        <end position="284"/>
    </location>
</feature>
<keyword evidence="5" id="KW-0548">Nucleotidyltransferase</keyword>
<dbReference type="Proteomes" id="UP000502823">
    <property type="component" value="Unassembled WGS sequence"/>
</dbReference>
<evidence type="ECO:0000259" key="12">
    <source>
        <dbReference type="Pfam" id="PF03281"/>
    </source>
</evidence>
<evidence type="ECO:0000256" key="4">
    <source>
        <dbReference type="ARBA" id="ARBA00022679"/>
    </source>
</evidence>
<dbReference type="InParanoid" id="A0A6L2PM54"/>
<dbReference type="GO" id="GO:0016779">
    <property type="term" value="F:nucleotidyltransferase activity"/>
    <property type="evidence" value="ECO:0007669"/>
    <property type="project" value="UniProtKB-KW"/>
</dbReference>
<dbReference type="PANTHER" id="PTHR10656">
    <property type="entry name" value="CELL FATE DETERMINING PROTEIN MAB21-RELATED"/>
    <property type="match status" value="1"/>
</dbReference>
<evidence type="ECO:0000259" key="13">
    <source>
        <dbReference type="Pfam" id="PF20266"/>
    </source>
</evidence>
<evidence type="ECO:0000313" key="15">
    <source>
        <dbReference type="Proteomes" id="UP000502823"/>
    </source>
</evidence>
<keyword evidence="15" id="KW-1185">Reference proteome</keyword>
<comment type="similarity">
    <text evidence="3">Belongs to the mab-21 family.</text>
</comment>
<dbReference type="FunCoup" id="A0A6L2PM54">
    <property type="interactions" value="6"/>
</dbReference>
<dbReference type="GO" id="GO:0005525">
    <property type="term" value="F:GTP binding"/>
    <property type="evidence" value="ECO:0007669"/>
    <property type="project" value="UniProtKB-KW"/>
</dbReference>
<organism evidence="14 15">
    <name type="scientific">Coptotermes formosanus</name>
    <name type="common">Formosan subterranean termite</name>
    <dbReference type="NCBI Taxonomy" id="36987"/>
    <lineage>
        <taxon>Eukaryota</taxon>
        <taxon>Metazoa</taxon>
        <taxon>Ecdysozoa</taxon>
        <taxon>Arthropoda</taxon>
        <taxon>Hexapoda</taxon>
        <taxon>Insecta</taxon>
        <taxon>Pterygota</taxon>
        <taxon>Neoptera</taxon>
        <taxon>Polyneoptera</taxon>
        <taxon>Dictyoptera</taxon>
        <taxon>Blattodea</taxon>
        <taxon>Blattoidea</taxon>
        <taxon>Termitoidae</taxon>
        <taxon>Rhinotermitidae</taxon>
        <taxon>Coptotermes</taxon>
    </lineage>
</organism>
<accession>A0A6L2PM54</accession>
<proteinExistence type="inferred from homology"/>
<evidence type="ECO:0000313" key="14">
    <source>
        <dbReference type="EMBL" id="GFG31157.1"/>
    </source>
</evidence>
<evidence type="ECO:0000256" key="7">
    <source>
        <dbReference type="ARBA" id="ARBA00022741"/>
    </source>
</evidence>
<dbReference type="InterPro" id="IPR046903">
    <property type="entry name" value="Mab-21-like_nuc_Trfase"/>
</dbReference>
<dbReference type="Gene3D" id="3.30.460.90">
    <property type="match status" value="1"/>
</dbReference>
<keyword evidence="7" id="KW-0547">Nucleotide-binding</keyword>
<dbReference type="Gene3D" id="1.10.1410.40">
    <property type="match status" value="1"/>
</dbReference>
<evidence type="ECO:0000256" key="8">
    <source>
        <dbReference type="ARBA" id="ARBA00022840"/>
    </source>
</evidence>
<evidence type="ECO:0000256" key="5">
    <source>
        <dbReference type="ARBA" id="ARBA00022695"/>
    </source>
</evidence>
<feature type="domain" description="Mab-21-like nucleotidyltransferase" evidence="12">
    <location>
        <begin position="29"/>
        <end position="236"/>
    </location>
</feature>
<dbReference type="InterPro" id="IPR024810">
    <property type="entry name" value="MAB21L/cGLR"/>
</dbReference>
<feature type="non-terminal residue" evidence="14">
    <location>
        <position position="1"/>
    </location>
</feature>
<dbReference type="Pfam" id="PF03281">
    <property type="entry name" value="Mab-21"/>
    <property type="match status" value="1"/>
</dbReference>
<dbReference type="GO" id="GO:0005524">
    <property type="term" value="F:ATP binding"/>
    <property type="evidence" value="ECO:0007669"/>
    <property type="project" value="UniProtKB-KW"/>
</dbReference>
<dbReference type="Pfam" id="PF20266">
    <property type="entry name" value="Mab-21_C"/>
    <property type="match status" value="1"/>
</dbReference>
<keyword evidence="4" id="KW-0808">Transferase</keyword>
<keyword evidence="9" id="KW-0460">Magnesium</keyword>
<dbReference type="EMBL" id="BLKM01000284">
    <property type="protein sequence ID" value="GFG31157.1"/>
    <property type="molecule type" value="Genomic_DNA"/>
</dbReference>
<dbReference type="AlphaFoldDB" id="A0A6L2PM54"/>
<comment type="cofactor">
    <cofactor evidence="1">
        <name>Mn(2+)</name>
        <dbReference type="ChEBI" id="CHEBI:29035"/>
    </cofactor>
</comment>
<dbReference type="GO" id="GO:0046872">
    <property type="term" value="F:metal ion binding"/>
    <property type="evidence" value="ECO:0007669"/>
    <property type="project" value="UniProtKB-KW"/>
</dbReference>
<evidence type="ECO:0000256" key="3">
    <source>
        <dbReference type="ARBA" id="ARBA00008307"/>
    </source>
</evidence>
<dbReference type="PANTHER" id="PTHR10656:SF42">
    <property type="entry name" value="CYCLIC GMP-AMP SYNTHASE-LIKE PROTEIN-RELATED"/>
    <property type="match status" value="1"/>
</dbReference>
<comment type="cofactor">
    <cofactor evidence="2">
        <name>Mg(2+)</name>
        <dbReference type="ChEBI" id="CHEBI:18420"/>
    </cofactor>
</comment>
<evidence type="ECO:0000256" key="6">
    <source>
        <dbReference type="ARBA" id="ARBA00022723"/>
    </source>
</evidence>
<dbReference type="OrthoDB" id="6054650at2759"/>
<evidence type="ECO:0000256" key="11">
    <source>
        <dbReference type="ARBA" id="ARBA00023211"/>
    </source>
</evidence>
<sequence length="292" mass="34353">VLEHLILRMKEQDALFKRVYSRICGAGSYYDGLKVGKPEEFDMDIVIRLPINYEEVVIENKSPIPAAFTKVKITRALDLLRQHPDWTTTYRFMDKWRNEDGFLLQSEFRQWMESVVNKALNTLDKTEPNCYKLKIKEPNSSGRDSEYTLSLKKSGPALTFNIGILAHNVAVDVDFVPVIEFTYPKWPPHHVRKLDDQLIEAKRTSWFIVPKPRKTGKPDATLWRLAFHEQERQMINDKGSLKPVCRLLKKLRDSRGLSIASYYLKTLFLWEIDKQHRDPDFWKMRQGPLFMH</sequence>
<name>A0A6L2PM54_COPFO</name>
<evidence type="ECO:0000256" key="10">
    <source>
        <dbReference type="ARBA" id="ARBA00023134"/>
    </source>
</evidence>
<keyword evidence="6" id="KW-0479">Metal-binding</keyword>
<evidence type="ECO:0000256" key="1">
    <source>
        <dbReference type="ARBA" id="ARBA00001936"/>
    </source>
</evidence>
<evidence type="ECO:0000256" key="2">
    <source>
        <dbReference type="ARBA" id="ARBA00001946"/>
    </source>
</evidence>
<keyword evidence="8" id="KW-0067">ATP-binding</keyword>
<protein>
    <submittedName>
        <fullName evidence="14">Uncharacterized protein</fullName>
    </submittedName>
</protein>
<comment type="caution">
    <text evidence="14">The sequence shown here is derived from an EMBL/GenBank/DDBJ whole genome shotgun (WGS) entry which is preliminary data.</text>
</comment>
<dbReference type="SMART" id="SM01265">
    <property type="entry name" value="Mab-21"/>
    <property type="match status" value="1"/>
</dbReference>
<feature type="non-terminal residue" evidence="14">
    <location>
        <position position="292"/>
    </location>
</feature>
<keyword evidence="11" id="KW-0464">Manganese</keyword>
<keyword evidence="10" id="KW-0342">GTP-binding</keyword>
<dbReference type="InterPro" id="IPR046906">
    <property type="entry name" value="Mab-21_HhH/H2TH-like"/>
</dbReference>
<gene>
    <name evidence="14" type="ORF">Cfor_08626</name>
</gene>
<evidence type="ECO:0000256" key="9">
    <source>
        <dbReference type="ARBA" id="ARBA00022842"/>
    </source>
</evidence>
<reference evidence="15" key="1">
    <citation type="submission" date="2020-01" db="EMBL/GenBank/DDBJ databases">
        <title>Draft genome sequence of the Termite Coptotermes fromosanus.</title>
        <authorList>
            <person name="Itakura S."/>
            <person name="Yosikawa Y."/>
            <person name="Umezawa K."/>
        </authorList>
    </citation>
    <scope>NUCLEOTIDE SEQUENCE [LARGE SCALE GENOMIC DNA]</scope>
</reference>